<protein>
    <submittedName>
        <fullName evidence="2">Uncharacterized protein</fullName>
    </submittedName>
</protein>
<comment type="caution">
    <text evidence="2">The sequence shown here is derived from an EMBL/GenBank/DDBJ whole genome shotgun (WGS) entry which is preliminary data.</text>
</comment>
<evidence type="ECO:0000256" key="1">
    <source>
        <dbReference type="SAM" id="MobiDB-lite"/>
    </source>
</evidence>
<name>A0A166RLN1_9HYPO</name>
<sequence>MPQRDSKLMQVSIAVRAVFSETENAELNKVLNSIQQNIILPAYLPEKQRRIVFDPQKRSYLEQNPIVIEVDGLEHKFSSIDRFNGIEESKMVLNRALDRMHSAGDWANLGTLLAGYKKAGIQLKAKHRGRIARMAGIRGHIYTIIECAKQSDRTGLSLKYPEVTARILASINSKIYENRGDAAEAKQALSWTETVLDLLQRPEHTDSTRQTRDRLHYSRPIRGMTLFSRACAVQAGSSSHRELELLRDEVSLFVSLWRDSVNEDLSDLQDFACLNPKLERHPTKNRSPFISALNGNGYVQVLCQNIKGIEVAMELVKDNTESLVSIRRKLGSHLQEFAIKPEARKVSWAEEYEKVMGEKPDWQPMSGTTATASVEERS</sequence>
<gene>
    <name evidence="2" type="ORF">AAL_00050</name>
</gene>
<proteinExistence type="predicted"/>
<evidence type="ECO:0000313" key="2">
    <source>
        <dbReference type="EMBL" id="OAA32585.1"/>
    </source>
</evidence>
<accession>A0A166RLN1</accession>
<reference evidence="2 3" key="1">
    <citation type="journal article" date="2016" name="Genome Biol. Evol.">
        <title>Divergent and convergent evolution of fungal pathogenicity.</title>
        <authorList>
            <person name="Shang Y."/>
            <person name="Xiao G."/>
            <person name="Zheng P."/>
            <person name="Cen K."/>
            <person name="Zhan S."/>
            <person name="Wang C."/>
        </authorList>
    </citation>
    <scope>NUCLEOTIDE SEQUENCE [LARGE SCALE GENOMIC DNA]</scope>
    <source>
        <strain evidence="2 3">RCEF 2490</strain>
    </source>
</reference>
<dbReference type="EMBL" id="AZGY01000001">
    <property type="protein sequence ID" value="OAA32585.1"/>
    <property type="molecule type" value="Genomic_DNA"/>
</dbReference>
<evidence type="ECO:0000313" key="3">
    <source>
        <dbReference type="Proteomes" id="UP000078544"/>
    </source>
</evidence>
<dbReference type="Proteomes" id="UP000078544">
    <property type="component" value="Unassembled WGS sequence"/>
</dbReference>
<organism evidence="2 3">
    <name type="scientific">Moelleriella libera RCEF 2490</name>
    <dbReference type="NCBI Taxonomy" id="1081109"/>
    <lineage>
        <taxon>Eukaryota</taxon>
        <taxon>Fungi</taxon>
        <taxon>Dikarya</taxon>
        <taxon>Ascomycota</taxon>
        <taxon>Pezizomycotina</taxon>
        <taxon>Sordariomycetes</taxon>
        <taxon>Hypocreomycetidae</taxon>
        <taxon>Hypocreales</taxon>
        <taxon>Clavicipitaceae</taxon>
        <taxon>Moelleriella</taxon>
    </lineage>
</organism>
<keyword evidence="3" id="KW-1185">Reference proteome</keyword>
<feature type="region of interest" description="Disordered" evidence="1">
    <location>
        <begin position="358"/>
        <end position="378"/>
    </location>
</feature>
<dbReference type="OrthoDB" id="5405126at2759"/>
<dbReference type="AlphaFoldDB" id="A0A166RLN1"/>